<reference evidence="7" key="1">
    <citation type="submission" date="2025-08" db="UniProtKB">
        <authorList>
            <consortium name="RefSeq"/>
        </authorList>
    </citation>
    <scope>IDENTIFICATION</scope>
    <source>
        <tissue evidence="7">Tentacle</tissue>
    </source>
</reference>
<feature type="domain" description="CUB" evidence="4">
    <location>
        <begin position="226"/>
        <end position="341"/>
    </location>
</feature>
<dbReference type="Gene3D" id="2.60.120.290">
    <property type="entry name" value="Spermadhesin, CUB domain"/>
    <property type="match status" value="1"/>
</dbReference>
<dbReference type="Pfam" id="PF00431">
    <property type="entry name" value="CUB"/>
    <property type="match status" value="1"/>
</dbReference>
<dbReference type="InterPro" id="IPR050991">
    <property type="entry name" value="ECM_Regulatory_Proteins"/>
</dbReference>
<dbReference type="FunFam" id="2.60.40.10:FF:000028">
    <property type="entry name" value="Neuronal cell adhesion molecule"/>
    <property type="match status" value="1"/>
</dbReference>
<dbReference type="InterPro" id="IPR003961">
    <property type="entry name" value="FN3_dom"/>
</dbReference>
<dbReference type="Gene3D" id="2.60.40.10">
    <property type="entry name" value="Immunoglobulins"/>
    <property type="match status" value="2"/>
</dbReference>
<dbReference type="SUPFAM" id="SSF49265">
    <property type="entry name" value="Fibronectin type III"/>
    <property type="match status" value="2"/>
</dbReference>
<dbReference type="PROSITE" id="PS50853">
    <property type="entry name" value="FN3"/>
    <property type="match status" value="2"/>
</dbReference>
<accession>A0A6P8IJ14</accession>
<feature type="domain" description="Fibronectin type-III" evidence="5">
    <location>
        <begin position="350"/>
        <end position="439"/>
    </location>
</feature>
<dbReference type="RefSeq" id="XP_031566685.1">
    <property type="nucleotide sequence ID" value="XM_031710825.1"/>
</dbReference>
<evidence type="ECO:0000256" key="2">
    <source>
        <dbReference type="ARBA" id="ARBA00023157"/>
    </source>
</evidence>
<dbReference type="PANTHER" id="PTHR46708">
    <property type="entry name" value="TENASCIN"/>
    <property type="match status" value="1"/>
</dbReference>
<protein>
    <submittedName>
        <fullName evidence="7">Protein sidekick-2-like</fullName>
    </submittedName>
</protein>
<evidence type="ECO:0000259" key="4">
    <source>
        <dbReference type="PROSITE" id="PS01180"/>
    </source>
</evidence>
<dbReference type="SUPFAM" id="SSF49854">
    <property type="entry name" value="Spermadhesin, CUB domain"/>
    <property type="match status" value="1"/>
</dbReference>
<dbReference type="InterPro" id="IPR036116">
    <property type="entry name" value="FN3_sf"/>
</dbReference>
<dbReference type="Proteomes" id="UP000515163">
    <property type="component" value="Unplaced"/>
</dbReference>
<dbReference type="InParanoid" id="A0A6P8IJ14"/>
<dbReference type="SMART" id="SM00060">
    <property type="entry name" value="FN3"/>
    <property type="match status" value="3"/>
</dbReference>
<comment type="caution">
    <text evidence="3">Lacks conserved residue(s) required for the propagation of feature annotation.</text>
</comment>
<keyword evidence="6" id="KW-1185">Reference proteome</keyword>
<evidence type="ECO:0000256" key="1">
    <source>
        <dbReference type="ARBA" id="ARBA00022737"/>
    </source>
</evidence>
<dbReference type="KEGG" id="aten:116301722"/>
<dbReference type="CDD" id="cd00063">
    <property type="entry name" value="FN3"/>
    <property type="match status" value="2"/>
</dbReference>
<name>A0A6P8IJ14_ACTTE</name>
<keyword evidence="1" id="KW-0677">Repeat</keyword>
<proteinExistence type="predicted"/>
<keyword evidence="2" id="KW-1015">Disulfide bond</keyword>
<sequence>MNAEYFISSNKLDDFVTASNWFITAQSKTPGAIEVTWPQNKPRDEKSQNFKQVVKYVPVCVAHKDGDVITADSFSESTKATFNKLPYGEYTVYVVAYLGDHSRNTSMTNWKKAARRSRSVTLKTMEGYPSQPPMNITATSTGTSSILVTWQPIAEEYANGILMGYEIYYGYDEKFLNTVVKVKIYGANSTSFEINDISDQMKYYIKVRGFTKRGVGPASPKVSATTGYEVRLTKRYGGLHALGNSSELSKAHTVWKLVPIGEEFDEILIVFKKFDLESSDASCSNNYVQVTDANDKEIGTFCGKKLPFATSIPKGSGVAQVTLRTNTVPDRGGFSGFYKVINEQPSNKNSVWNLQVQNTSRTGAEVSWDIPDGNVSDIMVLFKESSVQYIWQAVKASPLDNSIILKDLVPAKQYHVRLVGSIFDVIQESKLMTFTTMGDVILVASKPTTAANSNGQSTRTEP</sequence>
<dbReference type="CDD" id="cd00041">
    <property type="entry name" value="CUB"/>
    <property type="match status" value="1"/>
</dbReference>
<dbReference type="PROSITE" id="PS01180">
    <property type="entry name" value="CUB"/>
    <property type="match status" value="1"/>
</dbReference>
<dbReference type="OrthoDB" id="5989377at2759"/>
<dbReference type="InterPro" id="IPR013783">
    <property type="entry name" value="Ig-like_fold"/>
</dbReference>
<dbReference type="GeneID" id="116301722"/>
<gene>
    <name evidence="7" type="primary">LOC116301722</name>
</gene>
<evidence type="ECO:0000259" key="5">
    <source>
        <dbReference type="PROSITE" id="PS50853"/>
    </source>
</evidence>
<dbReference type="SMART" id="SM00042">
    <property type="entry name" value="CUB"/>
    <property type="match status" value="1"/>
</dbReference>
<dbReference type="AlphaFoldDB" id="A0A6P8IJ14"/>
<evidence type="ECO:0000313" key="6">
    <source>
        <dbReference type="Proteomes" id="UP000515163"/>
    </source>
</evidence>
<dbReference type="Pfam" id="PF00041">
    <property type="entry name" value="fn3"/>
    <property type="match status" value="2"/>
</dbReference>
<evidence type="ECO:0000256" key="3">
    <source>
        <dbReference type="PROSITE-ProRule" id="PRU00059"/>
    </source>
</evidence>
<dbReference type="InterPro" id="IPR035914">
    <property type="entry name" value="Sperma_CUB_dom_sf"/>
</dbReference>
<organism evidence="6 7">
    <name type="scientific">Actinia tenebrosa</name>
    <name type="common">Australian red waratah sea anemone</name>
    <dbReference type="NCBI Taxonomy" id="6105"/>
    <lineage>
        <taxon>Eukaryota</taxon>
        <taxon>Metazoa</taxon>
        <taxon>Cnidaria</taxon>
        <taxon>Anthozoa</taxon>
        <taxon>Hexacorallia</taxon>
        <taxon>Actiniaria</taxon>
        <taxon>Actiniidae</taxon>
        <taxon>Actinia</taxon>
    </lineage>
</organism>
<feature type="domain" description="Fibronectin type-III" evidence="5">
    <location>
        <begin position="132"/>
        <end position="229"/>
    </location>
</feature>
<evidence type="ECO:0000313" key="7">
    <source>
        <dbReference type="RefSeq" id="XP_031566685.1"/>
    </source>
</evidence>
<dbReference type="PANTHER" id="PTHR46708:SF2">
    <property type="entry name" value="FIBRONECTIN TYPE-III DOMAIN-CONTAINING PROTEIN"/>
    <property type="match status" value="1"/>
</dbReference>
<dbReference type="InterPro" id="IPR000859">
    <property type="entry name" value="CUB_dom"/>
</dbReference>